<comment type="catalytic activity">
    <reaction evidence="7">
        <text>a (3S)-3-hydroxyacyl-CoA + NAD(+) = a 3-oxoacyl-CoA + NADH + H(+)</text>
        <dbReference type="Rhea" id="RHEA:22432"/>
        <dbReference type="ChEBI" id="CHEBI:15378"/>
        <dbReference type="ChEBI" id="CHEBI:57318"/>
        <dbReference type="ChEBI" id="CHEBI:57540"/>
        <dbReference type="ChEBI" id="CHEBI:57945"/>
        <dbReference type="ChEBI" id="CHEBI:90726"/>
        <dbReference type="EC" id="1.1.1.35"/>
    </reaction>
</comment>
<dbReference type="SUPFAM" id="SSF51735">
    <property type="entry name" value="NAD(P)-binding Rossmann-fold domains"/>
    <property type="match status" value="1"/>
</dbReference>
<dbReference type="Pfam" id="PF02737">
    <property type="entry name" value="3HCDH_N"/>
    <property type="match status" value="1"/>
</dbReference>
<dbReference type="InterPro" id="IPR036291">
    <property type="entry name" value="NAD(P)-bd_dom_sf"/>
</dbReference>
<feature type="domain" description="3-hydroxyacyl-CoA dehydrogenase C-terminal" evidence="8">
    <location>
        <begin position="208"/>
        <end position="307"/>
    </location>
</feature>
<dbReference type="EMBL" id="PDNV01000001">
    <property type="protein sequence ID" value="PLC55551.1"/>
    <property type="molecule type" value="Genomic_DNA"/>
</dbReference>
<keyword evidence="5" id="KW-0520">NAD</keyword>
<dbReference type="InterPro" id="IPR006176">
    <property type="entry name" value="3-OHacyl-CoA_DH_NAD-bd"/>
</dbReference>
<dbReference type="GO" id="GO:0070403">
    <property type="term" value="F:NAD+ binding"/>
    <property type="evidence" value="ECO:0007669"/>
    <property type="project" value="InterPro"/>
</dbReference>
<evidence type="ECO:0000256" key="1">
    <source>
        <dbReference type="ARBA" id="ARBA00005005"/>
    </source>
</evidence>
<evidence type="ECO:0000313" key="10">
    <source>
        <dbReference type="EMBL" id="PLC55551.1"/>
    </source>
</evidence>
<comment type="pathway">
    <text evidence="1">Lipid metabolism; fatty acid beta-oxidation.</text>
</comment>
<evidence type="ECO:0000256" key="2">
    <source>
        <dbReference type="ARBA" id="ARBA00022832"/>
    </source>
</evidence>
<dbReference type="InterPro" id="IPR029045">
    <property type="entry name" value="ClpP/crotonase-like_dom_sf"/>
</dbReference>
<dbReference type="Proteomes" id="UP000234328">
    <property type="component" value="Unassembled WGS sequence"/>
</dbReference>
<keyword evidence="2" id="KW-0276">Fatty acid metabolism</keyword>
<accession>A0A2N4UKJ6</accession>
<dbReference type="InterPro" id="IPR001753">
    <property type="entry name" value="Enoyl-CoA_hydra/iso"/>
</dbReference>
<dbReference type="Gene3D" id="1.10.1040.50">
    <property type="match status" value="1"/>
</dbReference>
<comment type="caution">
    <text evidence="10">The sequence shown here is derived from an EMBL/GenBank/DDBJ whole genome shotgun (WGS) entry which is preliminary data.</text>
</comment>
<keyword evidence="11" id="KW-1185">Reference proteome</keyword>
<keyword evidence="6" id="KW-0443">Lipid metabolism</keyword>
<dbReference type="AlphaFoldDB" id="A0A2N4UKJ6"/>
<dbReference type="PANTHER" id="PTHR48075">
    <property type="entry name" value="3-HYDROXYACYL-COA DEHYDROGENASE FAMILY PROTEIN"/>
    <property type="match status" value="1"/>
</dbReference>
<feature type="domain" description="3-hydroxyacyl-CoA dehydrogenase NAD binding" evidence="9">
    <location>
        <begin position="22"/>
        <end position="205"/>
    </location>
</feature>
<evidence type="ECO:0000259" key="9">
    <source>
        <dbReference type="Pfam" id="PF02737"/>
    </source>
</evidence>
<dbReference type="Pfam" id="PF00378">
    <property type="entry name" value="ECH_1"/>
    <property type="match status" value="1"/>
</dbReference>
<sequence length="814" mass="87798">MSMQSGQSGQQAAQTARFHVRKVAVCGAGVMGAQIAAHCVNAGVPVVLFDLPAKEGDKNGIAKRAIAQLAKLSPAPLGTPALANLIVPANYDDDLHRLGECDLVIEAIAERMDWKRDLYQKLAPAIKHDAIIASNTSGLSITQLGAALPESLRHRFCGVHFFNPPRYMPLVELIPTADTEPALLDLLETFLVSQLGKGVVRAKDTPNFIGNRIGVFGILSVFAQSDKFGLPYELVDELTGTRLDRAKSGTFRTADVVGLDTLAHVIRTMQDQLPQDPFHGHFGVPPVVEGLIQQGALGQKAGAGFYRKEGKAILRLDPARKEYVPADAKIDESVAAILAERDPAKKLRALHDSEHPQAQFLWAVLRDSFHYSAVHLEAIADTARQVDLAMKWGFGHAQGPFEIWQSAGWRDVAGWIQQDIDAGKTLSPAPLPQWALRGPVWEAQGVHTPAGSWNPRDKRYEGRSTLPVYQRQIGAPRLAGEAQGLDATVVYENEAIRCWTLPAPHPRDVLIVSFKTKMHTLSPGVVRGIVHAVDLAEASYKALVIGQLDDPFSAGADLKAMLPAFMEGGAAAVEPIEREMQDMVLRLRYAQVPVVAALAGLALGGGCELAVHCAQRVAHFETYIGLVEVGIGLVPGAGGLAYCARRAAELQAEAAPDAPLLAFVKKFALAVASAQVSKSAPDAQSMGYLRGSDPIVMNRHELLYVAVRQAQALAEAGWRPPLPSRFPVAGRDGIATLKAQLLNMKVGGFISEHDFVVAEKVAHVLCGGDLDPGSLVDEAWMLKREREAFLELLVQPKTQERIAGILETGKPVRN</sequence>
<dbReference type="SUPFAM" id="SSF48179">
    <property type="entry name" value="6-phosphogluconate dehydrogenase C-terminal domain-like"/>
    <property type="match status" value="2"/>
</dbReference>
<evidence type="ECO:0000256" key="3">
    <source>
        <dbReference type="ARBA" id="ARBA00022963"/>
    </source>
</evidence>
<dbReference type="InterPro" id="IPR006108">
    <property type="entry name" value="3HC_DH_C"/>
</dbReference>
<dbReference type="Gene3D" id="3.40.50.720">
    <property type="entry name" value="NAD(P)-binding Rossmann-like Domain"/>
    <property type="match status" value="1"/>
</dbReference>
<organism evidence="10 11">
    <name type="scientific">Pollutimonas nitritireducens</name>
    <dbReference type="NCBI Taxonomy" id="2045209"/>
    <lineage>
        <taxon>Bacteria</taxon>
        <taxon>Pseudomonadati</taxon>
        <taxon>Pseudomonadota</taxon>
        <taxon>Betaproteobacteria</taxon>
        <taxon>Burkholderiales</taxon>
        <taxon>Alcaligenaceae</taxon>
        <taxon>Pollutimonas</taxon>
    </lineage>
</organism>
<evidence type="ECO:0000256" key="5">
    <source>
        <dbReference type="ARBA" id="ARBA00023027"/>
    </source>
</evidence>
<dbReference type="InterPro" id="IPR008927">
    <property type="entry name" value="6-PGluconate_DH-like_C_sf"/>
</dbReference>
<evidence type="ECO:0000256" key="6">
    <source>
        <dbReference type="ARBA" id="ARBA00023098"/>
    </source>
</evidence>
<dbReference type="PANTHER" id="PTHR48075:SF7">
    <property type="entry name" value="3-HYDROXYACYL-COA DEHYDROGENASE-RELATED"/>
    <property type="match status" value="1"/>
</dbReference>
<protein>
    <submittedName>
        <fullName evidence="10">3-hydroxyacyl-CoA dehydrogenase</fullName>
    </submittedName>
</protein>
<reference evidence="10 11" key="1">
    <citation type="submission" date="2017-10" db="EMBL/GenBank/DDBJ databases">
        <title>Two draft genome sequences of Pusillimonas sp. strains isolated from a nitrate- and radionuclide-contaminated groundwater in Russia.</title>
        <authorList>
            <person name="Grouzdev D.S."/>
            <person name="Tourova T.P."/>
            <person name="Goeva M.A."/>
            <person name="Babich T.L."/>
            <person name="Sokolova D.S."/>
            <person name="Abdullin R."/>
            <person name="Poltaraus A.B."/>
            <person name="Toshchakov S.V."/>
            <person name="Nazina T.N."/>
        </authorList>
    </citation>
    <scope>NUCLEOTIDE SEQUENCE [LARGE SCALE GENOMIC DNA]</scope>
    <source>
        <strain evidence="10 11">JR1/69-2-13</strain>
    </source>
</reference>
<evidence type="ECO:0000256" key="4">
    <source>
        <dbReference type="ARBA" id="ARBA00023002"/>
    </source>
</evidence>
<dbReference type="SUPFAM" id="SSF52096">
    <property type="entry name" value="ClpP/crotonase"/>
    <property type="match status" value="1"/>
</dbReference>
<dbReference type="GO" id="GO:0003857">
    <property type="term" value="F:(3S)-3-hydroxyacyl-CoA dehydrogenase (NAD+) activity"/>
    <property type="evidence" value="ECO:0007669"/>
    <property type="project" value="UniProtKB-EC"/>
</dbReference>
<dbReference type="Pfam" id="PF00725">
    <property type="entry name" value="3HCDH"/>
    <property type="match status" value="1"/>
</dbReference>
<name>A0A2N4UKJ6_9BURK</name>
<dbReference type="CDD" id="cd06558">
    <property type="entry name" value="crotonase-like"/>
    <property type="match status" value="1"/>
</dbReference>
<dbReference type="Gene3D" id="3.90.226.10">
    <property type="entry name" value="2-enoyl-CoA Hydratase, Chain A, domain 1"/>
    <property type="match status" value="1"/>
</dbReference>
<evidence type="ECO:0000313" key="11">
    <source>
        <dbReference type="Proteomes" id="UP000234328"/>
    </source>
</evidence>
<dbReference type="OrthoDB" id="5287258at2"/>
<gene>
    <name evidence="10" type="ORF">CR155_00390</name>
</gene>
<keyword evidence="4" id="KW-0560">Oxidoreductase</keyword>
<evidence type="ECO:0000256" key="7">
    <source>
        <dbReference type="ARBA" id="ARBA00049556"/>
    </source>
</evidence>
<keyword evidence="3" id="KW-0442">Lipid degradation</keyword>
<proteinExistence type="predicted"/>
<dbReference type="GO" id="GO:0006635">
    <property type="term" value="P:fatty acid beta-oxidation"/>
    <property type="evidence" value="ECO:0007669"/>
    <property type="project" value="UniProtKB-UniPathway"/>
</dbReference>
<dbReference type="UniPathway" id="UPA00659"/>
<evidence type="ECO:0000259" key="8">
    <source>
        <dbReference type="Pfam" id="PF00725"/>
    </source>
</evidence>